<dbReference type="EMBL" id="QXFT01001387">
    <property type="protein sequence ID" value="KAE9320006.1"/>
    <property type="molecule type" value="Genomic_DNA"/>
</dbReference>
<comment type="caution">
    <text evidence="4">The sequence shown here is derived from an EMBL/GenBank/DDBJ whole genome shotgun (WGS) entry which is preliminary data.</text>
</comment>
<dbReference type="AlphaFoldDB" id="A0A6A4EBH3"/>
<organism evidence="4 5">
    <name type="scientific">Phytophthora rubi</name>
    <dbReference type="NCBI Taxonomy" id="129364"/>
    <lineage>
        <taxon>Eukaryota</taxon>
        <taxon>Sar</taxon>
        <taxon>Stramenopiles</taxon>
        <taxon>Oomycota</taxon>
        <taxon>Peronosporomycetes</taxon>
        <taxon>Peronosporales</taxon>
        <taxon>Peronosporaceae</taxon>
        <taxon>Phytophthora</taxon>
    </lineage>
</organism>
<dbReference type="InterPro" id="IPR001878">
    <property type="entry name" value="Znf_CCHC"/>
</dbReference>
<name>A0A6A4EBH3_9STRA</name>
<proteinExistence type="predicted"/>
<dbReference type="PROSITE" id="PS50158">
    <property type="entry name" value="ZF_CCHC"/>
    <property type="match status" value="1"/>
</dbReference>
<accession>A0A6A4EBH3</accession>
<dbReference type="SUPFAM" id="SSF57756">
    <property type="entry name" value="Retrovirus zinc finger-like domains"/>
    <property type="match status" value="1"/>
</dbReference>
<dbReference type="Gene3D" id="4.10.60.10">
    <property type="entry name" value="Zinc finger, CCHC-type"/>
    <property type="match status" value="1"/>
</dbReference>
<keyword evidence="1" id="KW-0863">Zinc-finger</keyword>
<evidence type="ECO:0000313" key="5">
    <source>
        <dbReference type="Proteomes" id="UP000434957"/>
    </source>
</evidence>
<feature type="compositionally biased region" description="Basic and acidic residues" evidence="2">
    <location>
        <begin position="287"/>
        <end position="306"/>
    </location>
</feature>
<evidence type="ECO:0000256" key="2">
    <source>
        <dbReference type="SAM" id="MobiDB-lite"/>
    </source>
</evidence>
<sequence length="306" mass="34657">MIGSLQYVVDCTRPDMANVVRCLGKYNGFFTRENYTMAKRAIRYLIGTEHFGLVYRPTIAPPLLTAFSDADHAMCKDTSRSTTEFVLQLNGYTWMWKSKQQGRVTTNTCASELMAASDCMDNMVWARELLNELKINQGVSTIYCDNQSTIQVIANRGNSKKVQRFAKKARIIAEFVDDGALIVNYVSTTENVADIFTKALGPQRFEYLRQKLSMENVLSVLTDEYRMISAVLENMPNMTLAYAIQALSGVDASDESSSAQQKAFVAKKSYDKRRFNGKCFYCKKTGHKETECRKKKADEERGQVAR</sequence>
<gene>
    <name evidence="4" type="ORF">PR003_g17829</name>
</gene>
<evidence type="ECO:0000256" key="1">
    <source>
        <dbReference type="PROSITE-ProRule" id="PRU00047"/>
    </source>
</evidence>
<evidence type="ECO:0000313" key="4">
    <source>
        <dbReference type="EMBL" id="KAE9320006.1"/>
    </source>
</evidence>
<feature type="region of interest" description="Disordered" evidence="2">
    <location>
        <begin position="286"/>
        <end position="306"/>
    </location>
</feature>
<evidence type="ECO:0000259" key="3">
    <source>
        <dbReference type="PROSITE" id="PS50158"/>
    </source>
</evidence>
<reference evidence="4 5" key="1">
    <citation type="submission" date="2018-08" db="EMBL/GenBank/DDBJ databases">
        <title>Genomic investigation of the strawberry pathogen Phytophthora fragariae indicates pathogenicity is determined by transcriptional variation in three key races.</title>
        <authorList>
            <person name="Adams T.M."/>
            <person name="Armitage A.D."/>
            <person name="Sobczyk M.K."/>
            <person name="Bates H.J."/>
            <person name="Dunwell J.M."/>
            <person name="Nellist C.F."/>
            <person name="Harrison R.J."/>
        </authorList>
    </citation>
    <scope>NUCLEOTIDE SEQUENCE [LARGE SCALE GENOMIC DNA]</scope>
    <source>
        <strain evidence="4 5">SCRP333</strain>
    </source>
</reference>
<dbReference type="Proteomes" id="UP000434957">
    <property type="component" value="Unassembled WGS sequence"/>
</dbReference>
<feature type="domain" description="CCHC-type" evidence="3">
    <location>
        <begin position="278"/>
        <end position="294"/>
    </location>
</feature>
<dbReference type="GO" id="GO:0008270">
    <property type="term" value="F:zinc ion binding"/>
    <property type="evidence" value="ECO:0007669"/>
    <property type="project" value="UniProtKB-KW"/>
</dbReference>
<dbReference type="InterPro" id="IPR036875">
    <property type="entry name" value="Znf_CCHC_sf"/>
</dbReference>
<dbReference type="PANTHER" id="PTHR11439:SF467">
    <property type="entry name" value="INTEGRASE CATALYTIC DOMAIN-CONTAINING PROTEIN"/>
    <property type="match status" value="1"/>
</dbReference>
<dbReference type="CDD" id="cd09272">
    <property type="entry name" value="RNase_HI_RT_Ty1"/>
    <property type="match status" value="1"/>
</dbReference>
<dbReference type="GO" id="GO:0003676">
    <property type="term" value="F:nucleic acid binding"/>
    <property type="evidence" value="ECO:0007669"/>
    <property type="project" value="InterPro"/>
</dbReference>
<protein>
    <recommendedName>
        <fullName evidence="3">CCHC-type domain-containing protein</fullName>
    </recommendedName>
</protein>
<keyword evidence="1" id="KW-0862">Zinc</keyword>
<keyword evidence="5" id="KW-1185">Reference proteome</keyword>
<dbReference type="PANTHER" id="PTHR11439">
    <property type="entry name" value="GAG-POL-RELATED RETROTRANSPOSON"/>
    <property type="match status" value="1"/>
</dbReference>
<keyword evidence="1" id="KW-0479">Metal-binding</keyword>